<organism evidence="2 3">
    <name type="scientific">Aspergillus oryzae</name>
    <name type="common">Yellow koji mold</name>
    <dbReference type="NCBI Taxonomy" id="5062"/>
    <lineage>
        <taxon>Eukaryota</taxon>
        <taxon>Fungi</taxon>
        <taxon>Dikarya</taxon>
        <taxon>Ascomycota</taxon>
        <taxon>Pezizomycotina</taxon>
        <taxon>Eurotiomycetes</taxon>
        <taxon>Eurotiomycetidae</taxon>
        <taxon>Eurotiales</taxon>
        <taxon>Aspergillaceae</taxon>
        <taxon>Aspergillus</taxon>
        <taxon>Aspergillus subgen. Circumdati</taxon>
    </lineage>
</organism>
<name>A0AAN4Y9R5_ASPOZ</name>
<gene>
    <name evidence="2" type="ORF">Aory04_000229500</name>
</gene>
<protein>
    <submittedName>
        <fullName evidence="2">Unnamed protein product</fullName>
    </submittedName>
</protein>
<feature type="region of interest" description="Disordered" evidence="1">
    <location>
        <begin position="1"/>
        <end position="35"/>
    </location>
</feature>
<evidence type="ECO:0000313" key="3">
    <source>
        <dbReference type="Proteomes" id="UP001165205"/>
    </source>
</evidence>
<accession>A0AAN4Y9R5</accession>
<reference evidence="2" key="1">
    <citation type="submission" date="2023-04" db="EMBL/GenBank/DDBJ databases">
        <title>Aspergillus oryzae NBRC 4228.</title>
        <authorList>
            <person name="Ichikawa N."/>
            <person name="Sato H."/>
            <person name="Tonouchi N."/>
        </authorList>
    </citation>
    <scope>NUCLEOTIDE SEQUENCE</scope>
    <source>
        <strain evidence="2">NBRC 4228</strain>
    </source>
</reference>
<dbReference type="EMBL" id="BSYA01000017">
    <property type="protein sequence ID" value="GMG25204.1"/>
    <property type="molecule type" value="Genomic_DNA"/>
</dbReference>
<sequence>MSHARVIQDSDDEDDPLAADFPPPANPTHQANNDYALDSVAQDVPITAQVQEPNHPIAINFDVFLQSQESAPRGLSSSQQRREERWIPNEAGGGGSIGEHCAISTLHWQHKLSYPPYTYNIHRDRDNDDRDWSRAATALR</sequence>
<dbReference type="Proteomes" id="UP001165205">
    <property type="component" value="Unassembled WGS sequence"/>
</dbReference>
<dbReference type="AlphaFoldDB" id="A0AAN4Y9R5"/>
<feature type="region of interest" description="Disordered" evidence="1">
    <location>
        <begin position="69"/>
        <end position="94"/>
    </location>
</feature>
<evidence type="ECO:0000256" key="1">
    <source>
        <dbReference type="SAM" id="MobiDB-lite"/>
    </source>
</evidence>
<proteinExistence type="predicted"/>
<evidence type="ECO:0000313" key="2">
    <source>
        <dbReference type="EMBL" id="GMG25204.1"/>
    </source>
</evidence>
<feature type="compositionally biased region" description="Polar residues" evidence="1">
    <location>
        <begin position="69"/>
        <end position="79"/>
    </location>
</feature>
<comment type="caution">
    <text evidence="2">The sequence shown here is derived from an EMBL/GenBank/DDBJ whole genome shotgun (WGS) entry which is preliminary data.</text>
</comment>